<dbReference type="PROSITE" id="PS00028">
    <property type="entry name" value="ZINC_FINGER_C2H2_1"/>
    <property type="match status" value="2"/>
</dbReference>
<keyword evidence="8" id="KW-0539">Nucleus</keyword>
<dbReference type="OrthoDB" id="6077919at2759"/>
<accession>A0A2G5HK93</accession>
<name>A0A2G5HK93_CERBT</name>
<feature type="region of interest" description="Disordered" evidence="11">
    <location>
        <begin position="241"/>
        <end position="279"/>
    </location>
</feature>
<feature type="region of interest" description="Disordered" evidence="11">
    <location>
        <begin position="1"/>
        <end position="21"/>
    </location>
</feature>
<evidence type="ECO:0000256" key="8">
    <source>
        <dbReference type="ARBA" id="ARBA00023242"/>
    </source>
</evidence>
<keyword evidence="2" id="KW-0479">Metal-binding</keyword>
<dbReference type="Proteomes" id="UP000230605">
    <property type="component" value="Chromosome 4"/>
</dbReference>
<evidence type="ECO:0000256" key="6">
    <source>
        <dbReference type="ARBA" id="ARBA00023015"/>
    </source>
</evidence>
<dbReference type="AlphaFoldDB" id="A0A2G5HK93"/>
<evidence type="ECO:0000256" key="11">
    <source>
        <dbReference type="SAM" id="MobiDB-lite"/>
    </source>
</evidence>
<feature type="domain" description="C2H2-type" evidence="12">
    <location>
        <begin position="284"/>
        <end position="311"/>
    </location>
</feature>
<keyword evidence="3" id="KW-0677">Repeat</keyword>
<dbReference type="PANTHER" id="PTHR23233">
    <property type="entry name" value="SAL-LIKE PROTEIN"/>
    <property type="match status" value="1"/>
</dbReference>
<keyword evidence="4 10" id="KW-0863">Zinc-finger</keyword>
<evidence type="ECO:0000256" key="2">
    <source>
        <dbReference type="ARBA" id="ARBA00022723"/>
    </source>
</evidence>
<dbReference type="InterPro" id="IPR036236">
    <property type="entry name" value="Znf_C2H2_sf"/>
</dbReference>
<evidence type="ECO:0000256" key="5">
    <source>
        <dbReference type="ARBA" id="ARBA00022833"/>
    </source>
</evidence>
<dbReference type="FunFam" id="3.30.160.60:FF:001102">
    <property type="entry name" value="Transcription factor IIIA"/>
    <property type="match status" value="1"/>
</dbReference>
<keyword evidence="5" id="KW-0862">Zinc</keyword>
<comment type="subcellular location">
    <subcellularLocation>
        <location evidence="1">Nucleus</location>
    </subcellularLocation>
</comment>
<feature type="region of interest" description="Disordered" evidence="11">
    <location>
        <begin position="180"/>
        <end position="218"/>
    </location>
</feature>
<keyword evidence="6" id="KW-0805">Transcription regulation</keyword>
<dbReference type="GO" id="GO:0000981">
    <property type="term" value="F:DNA-binding transcription factor activity, RNA polymerase II-specific"/>
    <property type="evidence" value="ECO:0007669"/>
    <property type="project" value="TreeGrafter"/>
</dbReference>
<feature type="region of interest" description="Disordered" evidence="11">
    <location>
        <begin position="332"/>
        <end position="351"/>
    </location>
</feature>
<reference evidence="13 14" key="1">
    <citation type="submission" date="2015-10" db="EMBL/GenBank/DDBJ databases">
        <title>The cercosporin biosynthetic gene cluster was horizontally transferred to several fungal lineages and shown to be expanded in Cercospora beticola based on microsynteny with recipient genomes.</title>
        <authorList>
            <person name="De Jonge R."/>
            <person name="Ebert M.K."/>
            <person name="Suttle J.C."/>
            <person name="Jurick Ii W.M."/>
            <person name="Secor G.A."/>
            <person name="Thomma B.P."/>
            <person name="Van De Peer Y."/>
            <person name="Bolton M.D."/>
        </authorList>
    </citation>
    <scope>NUCLEOTIDE SEQUENCE [LARGE SCALE GENOMIC DNA]</scope>
    <source>
        <strain evidence="13 14">09-40</strain>
    </source>
</reference>
<evidence type="ECO:0000256" key="3">
    <source>
        <dbReference type="ARBA" id="ARBA00022737"/>
    </source>
</evidence>
<dbReference type="PROSITE" id="PS50157">
    <property type="entry name" value="ZINC_FINGER_C2H2_2"/>
    <property type="match status" value="2"/>
</dbReference>
<dbReference type="FunFam" id="3.30.160.60:FF:000793">
    <property type="entry name" value="C2H2 finger domain protein FlbC"/>
    <property type="match status" value="1"/>
</dbReference>
<dbReference type="PANTHER" id="PTHR23233:SF84">
    <property type="entry name" value="FI23031P1"/>
    <property type="match status" value="1"/>
</dbReference>
<dbReference type="Pfam" id="PF00096">
    <property type="entry name" value="zf-C2H2"/>
    <property type="match status" value="2"/>
</dbReference>
<dbReference type="EMBL" id="LKMD01000105">
    <property type="protein sequence ID" value="PIA92987.1"/>
    <property type="molecule type" value="Genomic_DNA"/>
</dbReference>
<feature type="compositionally biased region" description="Basic and acidic residues" evidence="11">
    <location>
        <begin position="337"/>
        <end position="351"/>
    </location>
</feature>
<organism evidence="13 14">
    <name type="scientific">Cercospora beticola</name>
    <name type="common">Sugarbeet leaf spot fungus</name>
    <dbReference type="NCBI Taxonomy" id="122368"/>
    <lineage>
        <taxon>Eukaryota</taxon>
        <taxon>Fungi</taxon>
        <taxon>Dikarya</taxon>
        <taxon>Ascomycota</taxon>
        <taxon>Pezizomycotina</taxon>
        <taxon>Dothideomycetes</taxon>
        <taxon>Dothideomycetidae</taxon>
        <taxon>Mycosphaerellales</taxon>
        <taxon>Mycosphaerellaceae</taxon>
        <taxon>Cercospora</taxon>
    </lineage>
</organism>
<dbReference type="Gene3D" id="3.30.160.60">
    <property type="entry name" value="Classic Zinc Finger"/>
    <property type="match status" value="2"/>
</dbReference>
<evidence type="ECO:0000259" key="12">
    <source>
        <dbReference type="PROSITE" id="PS50157"/>
    </source>
</evidence>
<evidence type="ECO:0000256" key="7">
    <source>
        <dbReference type="ARBA" id="ARBA00023163"/>
    </source>
</evidence>
<evidence type="ECO:0000313" key="13">
    <source>
        <dbReference type="EMBL" id="PIA92987.1"/>
    </source>
</evidence>
<dbReference type="InterPro" id="IPR051565">
    <property type="entry name" value="Sal_C2H2-zinc-finger"/>
</dbReference>
<protein>
    <submittedName>
        <fullName evidence="13">Zinc finger protein</fullName>
    </submittedName>
</protein>
<evidence type="ECO:0000256" key="1">
    <source>
        <dbReference type="ARBA" id="ARBA00004123"/>
    </source>
</evidence>
<evidence type="ECO:0000313" key="14">
    <source>
        <dbReference type="Proteomes" id="UP000230605"/>
    </source>
</evidence>
<evidence type="ECO:0000256" key="9">
    <source>
        <dbReference type="ARBA" id="ARBA00038474"/>
    </source>
</evidence>
<comment type="caution">
    <text evidence="13">The sequence shown here is derived from an EMBL/GenBank/DDBJ whole genome shotgun (WGS) entry which is preliminary data.</text>
</comment>
<dbReference type="InterPro" id="IPR013087">
    <property type="entry name" value="Znf_C2H2_type"/>
</dbReference>
<dbReference type="SMART" id="SM00355">
    <property type="entry name" value="ZnF_C2H2"/>
    <property type="match status" value="2"/>
</dbReference>
<feature type="domain" description="C2H2-type" evidence="12">
    <location>
        <begin position="312"/>
        <end position="341"/>
    </location>
</feature>
<proteinExistence type="inferred from homology"/>
<dbReference type="GO" id="GO:0005634">
    <property type="term" value="C:nucleus"/>
    <property type="evidence" value="ECO:0007669"/>
    <property type="project" value="UniProtKB-SubCell"/>
</dbReference>
<evidence type="ECO:0000256" key="10">
    <source>
        <dbReference type="PROSITE-ProRule" id="PRU00042"/>
    </source>
</evidence>
<dbReference type="SUPFAM" id="SSF57667">
    <property type="entry name" value="beta-beta-alpha zinc fingers"/>
    <property type="match status" value="1"/>
</dbReference>
<dbReference type="GO" id="GO:0008270">
    <property type="term" value="F:zinc ion binding"/>
    <property type="evidence" value="ECO:0007669"/>
    <property type="project" value="UniProtKB-KW"/>
</dbReference>
<comment type="similarity">
    <text evidence="9">Belongs to the sal C2H2-type zinc-finger protein family.</text>
</comment>
<feature type="compositionally biased region" description="Low complexity" evidence="11">
    <location>
        <begin position="192"/>
        <end position="218"/>
    </location>
</feature>
<sequence>MAMAVDSRQQHPFSSMGYDNMRYPPQAAPQFTNPWVSAPASNQSHLYATSMPQTTVGGDSRYDQTPSVSAAYAGGLTAGPIAQDMSAPRPYGAPYTSAPNPQSTYAPTSAPQYATAYGYDRRSSHPSVASSIFLGEPIEAQRYRQSSLIDFNTRLNHASEAERQSFSDALDASRGMVAMSQSDITPRNIYGSTSNSRSSTDSYGFPSGHSSHSSISSASTYPTYYNSSVSEASVGDYSSASESVDLSHSRTLPRPQGLSGMPPAPQSMMGQFSSKVSSSSQKKHKCKICDKRFTRPSSLQTHMYSHTGEKPFACDVEGCGRHFSVVSNLRRHRKVHKGEGQEHNSPDEDEE</sequence>
<dbReference type="GO" id="GO:0000978">
    <property type="term" value="F:RNA polymerase II cis-regulatory region sequence-specific DNA binding"/>
    <property type="evidence" value="ECO:0007669"/>
    <property type="project" value="TreeGrafter"/>
</dbReference>
<feature type="compositionally biased region" description="Polar residues" evidence="11">
    <location>
        <begin position="241"/>
        <end position="250"/>
    </location>
</feature>
<keyword evidence="7" id="KW-0804">Transcription</keyword>
<gene>
    <name evidence="13" type="ORF">CB0940_05031</name>
</gene>
<evidence type="ECO:0000256" key="4">
    <source>
        <dbReference type="ARBA" id="ARBA00022771"/>
    </source>
</evidence>